<sequence>MLMLNSSIDEFFKKRKVAWLKKAINASMDEIEVSEKELECEQVFALEHWLPSAAKRAGQISISTHPCTFSHPSSRKNKNGYASSIIANSKRSEDGYLRSGNVTVKADALGNAAALDVYKFLSLEMADGQTLLSHIQQDSDLAQQLLNIKSESYNTLKDGFLAMINRNSDCVTSSKIKQVYFPLDNGYHQLSILSASGIMFELRKRIDTIRFSDEAKAARVCEKNNEIYDGDYKQIVNITTIGYGGTKPQNISVLNNQNGGKVHLISSEPPKLIKRDAHFPTVDFFSQSLRYFQCKDLFYSLHELFLNHKNDWNIRHERDEYYQAIIDLIIEKMWLVRSVSQVQYNPDSTRLNETQKIWLCEVNKENRETENDWLDDLCQAIARFIFTGYEKLLGKKAFIFSDDEFKHIHKQVVKNKEALR</sequence>
<dbReference type="Proteomes" id="UP000008555">
    <property type="component" value="Chromosome"/>
</dbReference>
<dbReference type="EMBL" id="CP000733">
    <property type="protein sequence ID" value="ABS76912.2"/>
    <property type="molecule type" value="Genomic_DNA"/>
</dbReference>
<dbReference type="InterPro" id="IPR013397">
    <property type="entry name" value="CRISPR-assoc_prot_Csy1"/>
</dbReference>
<dbReference type="HOGENOM" id="CLU_038921_0_0_6"/>
<proteinExistence type="predicted"/>
<evidence type="ECO:0000313" key="1">
    <source>
        <dbReference type="EMBL" id="ABS76912.2"/>
    </source>
</evidence>
<dbReference type="KEGG" id="cbd:CBUD_1944"/>
<accession>A9KEN6</accession>
<name>A9KEN6_COXBN</name>
<dbReference type="NCBIfam" id="TIGR02564">
    <property type="entry name" value="cas_Csy1"/>
    <property type="match status" value="1"/>
</dbReference>
<dbReference type="Pfam" id="PF09611">
    <property type="entry name" value="Cas_Csy1"/>
    <property type="match status" value="1"/>
</dbReference>
<dbReference type="AlphaFoldDB" id="A9KEN6"/>
<reference evidence="1 2" key="1">
    <citation type="journal article" date="2009" name="Infect. Immun.">
        <title>Comparative genomics reveal extensive transposon-mediated genomic plasticity and diversity among potential effector proteins within the genus Coxiella.</title>
        <authorList>
            <person name="Beare P.A."/>
            <person name="Unsworth N."/>
            <person name="Andoh M."/>
            <person name="Voth D.E."/>
            <person name="Omsland A."/>
            <person name="Gilk S.D."/>
            <person name="Williams K.P."/>
            <person name="Sobral B.W."/>
            <person name="Kupko J.J.III."/>
            <person name="Porcella S.F."/>
            <person name="Samuel J.E."/>
            <person name="Heinzen R.A."/>
        </authorList>
    </citation>
    <scope>NUCLEOTIDE SEQUENCE [LARGE SCALE GENOMIC DNA]</scope>
    <source>
        <strain evidence="1 2">Dugway 5J108-111</strain>
    </source>
</reference>
<evidence type="ECO:0000313" key="2">
    <source>
        <dbReference type="Proteomes" id="UP000008555"/>
    </source>
</evidence>
<protein>
    <submittedName>
        <fullName evidence="1">Hypothetical cytosolic protein</fullName>
    </submittedName>
</protein>
<gene>
    <name evidence="1" type="primary">csy1_2</name>
    <name evidence="1" type="ordered locus">CBUD_1944</name>
</gene>
<organism evidence="1 2">
    <name type="scientific">Coxiella burnetii (strain Dugway 5J108-111)</name>
    <dbReference type="NCBI Taxonomy" id="434922"/>
    <lineage>
        <taxon>Bacteria</taxon>
        <taxon>Pseudomonadati</taxon>
        <taxon>Pseudomonadota</taxon>
        <taxon>Gammaproteobacteria</taxon>
        <taxon>Legionellales</taxon>
        <taxon>Coxiellaceae</taxon>
        <taxon>Coxiella</taxon>
    </lineage>
</organism>